<sequence length="91" mass="10424">MNLRLVQLVLFLVLCLHLCKSFPANTNDNSNVSRSVFGQPFDEIIVESSLTVHRKNPRQERNNDLSKTVNGSNRNKRDVDVNTGELDIIEW</sequence>
<keyword evidence="2" id="KW-0732">Signal</keyword>
<feature type="chain" id="PRO_5043732640" evidence="2">
    <location>
        <begin position="22"/>
        <end position="91"/>
    </location>
</feature>
<evidence type="ECO:0000256" key="1">
    <source>
        <dbReference type="SAM" id="MobiDB-lite"/>
    </source>
</evidence>
<keyword evidence="4" id="KW-1185">Reference proteome</keyword>
<evidence type="ECO:0000313" key="3">
    <source>
        <dbReference type="EMBL" id="KAK9680088.1"/>
    </source>
</evidence>
<name>A0AAW1HUT5_POPJA</name>
<feature type="region of interest" description="Disordered" evidence="1">
    <location>
        <begin position="53"/>
        <end position="79"/>
    </location>
</feature>
<organism evidence="3 4">
    <name type="scientific">Popillia japonica</name>
    <name type="common">Japanese beetle</name>
    <dbReference type="NCBI Taxonomy" id="7064"/>
    <lineage>
        <taxon>Eukaryota</taxon>
        <taxon>Metazoa</taxon>
        <taxon>Ecdysozoa</taxon>
        <taxon>Arthropoda</taxon>
        <taxon>Hexapoda</taxon>
        <taxon>Insecta</taxon>
        <taxon>Pterygota</taxon>
        <taxon>Neoptera</taxon>
        <taxon>Endopterygota</taxon>
        <taxon>Coleoptera</taxon>
        <taxon>Polyphaga</taxon>
        <taxon>Scarabaeiformia</taxon>
        <taxon>Scarabaeidae</taxon>
        <taxon>Rutelinae</taxon>
        <taxon>Popillia</taxon>
    </lineage>
</organism>
<comment type="caution">
    <text evidence="3">The sequence shown here is derived from an EMBL/GenBank/DDBJ whole genome shotgun (WGS) entry which is preliminary data.</text>
</comment>
<feature type="signal peptide" evidence="2">
    <location>
        <begin position="1"/>
        <end position="21"/>
    </location>
</feature>
<dbReference type="EMBL" id="JASPKY010000936">
    <property type="protein sequence ID" value="KAK9680088.1"/>
    <property type="molecule type" value="Genomic_DNA"/>
</dbReference>
<protein>
    <submittedName>
        <fullName evidence="3">Uncharacterized protein</fullName>
    </submittedName>
</protein>
<dbReference type="AlphaFoldDB" id="A0AAW1HUT5"/>
<accession>A0AAW1HUT5</accession>
<gene>
    <name evidence="3" type="ORF">QE152_g39369</name>
</gene>
<dbReference type="Proteomes" id="UP001458880">
    <property type="component" value="Unassembled WGS sequence"/>
</dbReference>
<proteinExistence type="predicted"/>
<reference evidence="3 4" key="1">
    <citation type="journal article" date="2024" name="BMC Genomics">
        <title>De novo assembly and annotation of Popillia japonica's genome with initial clues to its potential as an invasive pest.</title>
        <authorList>
            <person name="Cucini C."/>
            <person name="Boschi S."/>
            <person name="Funari R."/>
            <person name="Cardaioli E."/>
            <person name="Iannotti N."/>
            <person name="Marturano G."/>
            <person name="Paoli F."/>
            <person name="Bruttini M."/>
            <person name="Carapelli A."/>
            <person name="Frati F."/>
            <person name="Nardi F."/>
        </authorList>
    </citation>
    <scope>NUCLEOTIDE SEQUENCE [LARGE SCALE GENOMIC DNA]</scope>
    <source>
        <strain evidence="3">DMR45628</strain>
    </source>
</reference>
<evidence type="ECO:0000256" key="2">
    <source>
        <dbReference type="SAM" id="SignalP"/>
    </source>
</evidence>
<evidence type="ECO:0000313" key="4">
    <source>
        <dbReference type="Proteomes" id="UP001458880"/>
    </source>
</evidence>